<proteinExistence type="predicted"/>
<organism evidence="2 3">
    <name type="scientific">Bacillus wiedmannii</name>
    <dbReference type="NCBI Taxonomy" id="1890302"/>
    <lineage>
        <taxon>Bacteria</taxon>
        <taxon>Bacillati</taxon>
        <taxon>Bacillota</taxon>
        <taxon>Bacilli</taxon>
        <taxon>Bacillales</taxon>
        <taxon>Bacillaceae</taxon>
        <taxon>Bacillus</taxon>
        <taxon>Bacillus cereus group</taxon>
    </lineage>
</organism>
<keyword evidence="1" id="KW-0812">Transmembrane</keyword>
<reference evidence="3" key="1">
    <citation type="submission" date="2016-10" db="EMBL/GenBank/DDBJ databases">
        <authorList>
            <person name="Varghese N."/>
        </authorList>
    </citation>
    <scope>NUCLEOTIDE SEQUENCE [LARGE SCALE GENOMIC DNA]</scope>
    <source>
        <strain evidence="3">KPR-7A</strain>
    </source>
</reference>
<name>A0A1G7A2R1_9BACI</name>
<dbReference type="AlphaFoldDB" id="A0A1G7A2R1"/>
<dbReference type="Proteomes" id="UP000183507">
    <property type="component" value="Unassembled WGS sequence"/>
</dbReference>
<protein>
    <submittedName>
        <fullName evidence="2">Uncharacterized protein</fullName>
    </submittedName>
</protein>
<keyword evidence="1" id="KW-1133">Transmembrane helix</keyword>
<sequence length="63" mass="7306">MHFKSFFPDFKCIPVSVAYMYLLFKLFCQSLSMFLLKNIGQKYIIVGVSKMLDTLIKNQVSSC</sequence>
<evidence type="ECO:0000256" key="1">
    <source>
        <dbReference type="SAM" id="Phobius"/>
    </source>
</evidence>
<accession>A0A1G7A2R1</accession>
<gene>
    <name evidence="2" type="ORF">SAMN04487767_1142</name>
</gene>
<evidence type="ECO:0000313" key="3">
    <source>
        <dbReference type="Proteomes" id="UP000183507"/>
    </source>
</evidence>
<feature type="transmembrane region" description="Helical" evidence="1">
    <location>
        <begin position="18"/>
        <end position="36"/>
    </location>
</feature>
<dbReference type="EMBL" id="FMZR01000014">
    <property type="protein sequence ID" value="SDE09070.1"/>
    <property type="molecule type" value="Genomic_DNA"/>
</dbReference>
<keyword evidence="1" id="KW-0472">Membrane</keyword>
<evidence type="ECO:0000313" key="2">
    <source>
        <dbReference type="EMBL" id="SDE09070.1"/>
    </source>
</evidence>